<dbReference type="GO" id="GO:0005549">
    <property type="term" value="F:odorant binding"/>
    <property type="evidence" value="ECO:0007669"/>
    <property type="project" value="InterPro"/>
</dbReference>
<dbReference type="GeneID" id="113397688"/>
<comment type="caution">
    <text evidence="9">Lacks conserved residue(s) required for the propagation of feature annotation.</text>
</comment>
<feature type="transmembrane region" description="Helical" evidence="9">
    <location>
        <begin position="133"/>
        <end position="160"/>
    </location>
</feature>
<dbReference type="PANTHER" id="PTHR21137">
    <property type="entry name" value="ODORANT RECEPTOR"/>
    <property type="match status" value="1"/>
</dbReference>
<accession>A0A8B8I4I0</accession>
<dbReference type="RefSeq" id="XP_026491895.2">
    <property type="nucleotide sequence ID" value="XM_026636110.2"/>
</dbReference>
<evidence type="ECO:0000313" key="11">
    <source>
        <dbReference type="RefSeq" id="XP_026491895.2"/>
    </source>
</evidence>
<keyword evidence="4 9" id="KW-0552">Olfaction</keyword>
<evidence type="ECO:0000256" key="7">
    <source>
        <dbReference type="ARBA" id="ARBA00023170"/>
    </source>
</evidence>
<evidence type="ECO:0000256" key="2">
    <source>
        <dbReference type="ARBA" id="ARBA00022606"/>
    </source>
</evidence>
<gene>
    <name evidence="11" type="primary">LOC113397688</name>
</gene>
<name>A0A8B8I4I0_VANTA</name>
<comment type="similarity">
    <text evidence="9">Belongs to the insect chemoreceptor superfamily. Heteromeric odorant receptor channel (TC 1.A.69) family.</text>
</comment>
<evidence type="ECO:0000256" key="9">
    <source>
        <dbReference type="RuleBase" id="RU351113"/>
    </source>
</evidence>
<keyword evidence="3 9" id="KW-0812">Transmembrane</keyword>
<dbReference type="AlphaFoldDB" id="A0A8B8I4I0"/>
<proteinExistence type="inferred from homology"/>
<dbReference type="Pfam" id="PF02949">
    <property type="entry name" value="7tm_6"/>
    <property type="match status" value="1"/>
</dbReference>
<evidence type="ECO:0000256" key="3">
    <source>
        <dbReference type="ARBA" id="ARBA00022692"/>
    </source>
</evidence>
<dbReference type="Proteomes" id="UP001652626">
    <property type="component" value="Chromosome 23"/>
</dbReference>
<keyword evidence="7 9" id="KW-0675">Receptor</keyword>
<keyword evidence="2 9" id="KW-0716">Sensory transduction</keyword>
<evidence type="ECO:0000256" key="4">
    <source>
        <dbReference type="ARBA" id="ARBA00022725"/>
    </source>
</evidence>
<reference evidence="11" key="1">
    <citation type="submission" date="2025-08" db="UniProtKB">
        <authorList>
            <consortium name="RefSeq"/>
        </authorList>
    </citation>
    <scope>IDENTIFICATION</scope>
    <source>
        <tissue evidence="11">Whole body</tissue>
    </source>
</reference>
<dbReference type="OMA" id="YFMGSEI"/>
<organism evidence="10 11">
    <name type="scientific">Vanessa tameamea</name>
    <name type="common">Kamehameha butterfly</name>
    <dbReference type="NCBI Taxonomy" id="334116"/>
    <lineage>
        <taxon>Eukaryota</taxon>
        <taxon>Metazoa</taxon>
        <taxon>Ecdysozoa</taxon>
        <taxon>Arthropoda</taxon>
        <taxon>Hexapoda</taxon>
        <taxon>Insecta</taxon>
        <taxon>Pterygota</taxon>
        <taxon>Neoptera</taxon>
        <taxon>Endopterygota</taxon>
        <taxon>Lepidoptera</taxon>
        <taxon>Glossata</taxon>
        <taxon>Ditrysia</taxon>
        <taxon>Papilionoidea</taxon>
        <taxon>Nymphalidae</taxon>
        <taxon>Nymphalinae</taxon>
        <taxon>Vanessa</taxon>
    </lineage>
</organism>
<dbReference type="InterPro" id="IPR004117">
    <property type="entry name" value="7tm6_olfct_rcpt"/>
</dbReference>
<dbReference type="GO" id="GO:0007165">
    <property type="term" value="P:signal transduction"/>
    <property type="evidence" value="ECO:0007669"/>
    <property type="project" value="UniProtKB-KW"/>
</dbReference>
<keyword evidence="5 9" id="KW-1133">Transmembrane helix</keyword>
<dbReference type="GO" id="GO:0005886">
    <property type="term" value="C:plasma membrane"/>
    <property type="evidence" value="ECO:0007669"/>
    <property type="project" value="UniProtKB-SubCell"/>
</dbReference>
<feature type="transmembrane region" description="Helical" evidence="9">
    <location>
        <begin position="71"/>
        <end position="93"/>
    </location>
</feature>
<evidence type="ECO:0000256" key="5">
    <source>
        <dbReference type="ARBA" id="ARBA00022989"/>
    </source>
</evidence>
<keyword evidence="8 9" id="KW-0807">Transducer</keyword>
<evidence type="ECO:0000256" key="8">
    <source>
        <dbReference type="ARBA" id="ARBA00023224"/>
    </source>
</evidence>
<comment type="subcellular location">
    <subcellularLocation>
        <location evidence="9">Cell membrane</location>
        <topology evidence="9">Multi-pass membrane protein</topology>
    </subcellularLocation>
    <subcellularLocation>
        <location evidence="1">Membrane</location>
        <topology evidence="1">Multi-pass membrane protein</topology>
    </subcellularLocation>
</comment>
<feature type="transmembrane region" description="Helical" evidence="9">
    <location>
        <begin position="275"/>
        <end position="295"/>
    </location>
</feature>
<keyword evidence="6 9" id="KW-0472">Membrane</keyword>
<dbReference type="GO" id="GO:0004984">
    <property type="term" value="F:olfactory receptor activity"/>
    <property type="evidence" value="ECO:0007669"/>
    <property type="project" value="InterPro"/>
</dbReference>
<evidence type="ECO:0000313" key="10">
    <source>
        <dbReference type="Proteomes" id="UP001652626"/>
    </source>
</evidence>
<dbReference type="OrthoDB" id="8185860at2759"/>
<sequence length="398" mass="45873">MFNTKNEFDDSIKLSKKACLLSGIAIGETERMTFLLKLLYYFNLLWLYTDVIGEFFWLIEGIKLGKSLDELSMIAPCSTICLLATAKSLPILLNKSTLDSTVDKLRNMHPNSSNKTESKDERFEREVVRESLIFLNSVIIFMYVCCAVVVVIFSTLPLMLMSYDYYYKGETDLKLPFLIKYFFDAYANTKIWGFVYIHQVWSTTNVCMNIFATDTFFYVFCTYIRMHFRILGYHFENVVCASHDQTRRKMRKCILRHQELIELVNQLETLYSKSALFNILSSSLLICLSGFNITIVAKTSAILAFIPFLVVSLTQISLTCFYGDMLMASSTKMCDAVYNCRWYDASPDIKKSVFLVLFRASKPCKVTAAKFAVLNLSAFTTILSRSWSYFALLKTMYD</sequence>
<protein>
    <recommendedName>
        <fullName evidence="9">Odorant receptor</fullName>
    </recommendedName>
</protein>
<feature type="transmembrane region" description="Helical" evidence="9">
    <location>
        <begin position="301"/>
        <end position="323"/>
    </location>
</feature>
<evidence type="ECO:0000256" key="6">
    <source>
        <dbReference type="ARBA" id="ARBA00023136"/>
    </source>
</evidence>
<keyword evidence="10" id="KW-1185">Reference proteome</keyword>
<feature type="transmembrane region" description="Helical" evidence="9">
    <location>
        <begin position="38"/>
        <end position="59"/>
    </location>
</feature>
<dbReference type="PANTHER" id="PTHR21137:SF44">
    <property type="entry name" value="ODORANT RECEPTOR 13A-RELATED"/>
    <property type="match status" value="1"/>
</dbReference>
<evidence type="ECO:0000256" key="1">
    <source>
        <dbReference type="ARBA" id="ARBA00004141"/>
    </source>
</evidence>